<proteinExistence type="predicted"/>
<sequence length="132" mass="14148">MAVDTTVASGRRLFGRRVCRLPLRLWTAVVGLGRPLADVMSVSGTVPAKDKGKAPIMVVTRRTSNSEPETPNLRDVIGPQLTETLHQILPGLFAQMKDELLAAVDEWIEAAFTARGSGSGSNSQGQSRASTF</sequence>
<gene>
    <name evidence="1" type="ORF">OSB04_019205</name>
</gene>
<dbReference type="Proteomes" id="UP001172457">
    <property type="component" value="Chromosome 5"/>
</dbReference>
<protein>
    <submittedName>
        <fullName evidence="1">Uncharacterized protein</fullName>
    </submittedName>
</protein>
<evidence type="ECO:0000313" key="1">
    <source>
        <dbReference type="EMBL" id="KAJ9546662.1"/>
    </source>
</evidence>
<keyword evidence="2" id="KW-1185">Reference proteome</keyword>
<dbReference type="AlphaFoldDB" id="A0AA38W4U0"/>
<comment type="caution">
    <text evidence="1">The sequence shown here is derived from an EMBL/GenBank/DDBJ whole genome shotgun (WGS) entry which is preliminary data.</text>
</comment>
<organism evidence="1 2">
    <name type="scientific">Centaurea solstitialis</name>
    <name type="common">yellow star-thistle</name>
    <dbReference type="NCBI Taxonomy" id="347529"/>
    <lineage>
        <taxon>Eukaryota</taxon>
        <taxon>Viridiplantae</taxon>
        <taxon>Streptophyta</taxon>
        <taxon>Embryophyta</taxon>
        <taxon>Tracheophyta</taxon>
        <taxon>Spermatophyta</taxon>
        <taxon>Magnoliopsida</taxon>
        <taxon>eudicotyledons</taxon>
        <taxon>Gunneridae</taxon>
        <taxon>Pentapetalae</taxon>
        <taxon>asterids</taxon>
        <taxon>campanulids</taxon>
        <taxon>Asterales</taxon>
        <taxon>Asteraceae</taxon>
        <taxon>Carduoideae</taxon>
        <taxon>Cardueae</taxon>
        <taxon>Centaureinae</taxon>
        <taxon>Centaurea</taxon>
    </lineage>
</organism>
<name>A0AA38W4U0_9ASTR</name>
<reference evidence="1" key="1">
    <citation type="submission" date="2023-03" db="EMBL/GenBank/DDBJ databases">
        <title>Chromosome-scale reference genome and RAD-based genetic map of yellow starthistle (Centaurea solstitialis) reveal putative structural variation and QTLs associated with invader traits.</title>
        <authorList>
            <person name="Reatini B."/>
            <person name="Cang F.A."/>
            <person name="Jiang Q."/>
            <person name="Mckibben M.T.W."/>
            <person name="Barker M.S."/>
            <person name="Rieseberg L.H."/>
            <person name="Dlugosch K.M."/>
        </authorList>
    </citation>
    <scope>NUCLEOTIDE SEQUENCE</scope>
    <source>
        <strain evidence="1">CAN-66</strain>
        <tissue evidence="1">Leaf</tissue>
    </source>
</reference>
<accession>A0AA38W4U0</accession>
<dbReference type="EMBL" id="JARYMX010000005">
    <property type="protein sequence ID" value="KAJ9546662.1"/>
    <property type="molecule type" value="Genomic_DNA"/>
</dbReference>
<evidence type="ECO:0000313" key="2">
    <source>
        <dbReference type="Proteomes" id="UP001172457"/>
    </source>
</evidence>